<dbReference type="Proteomes" id="UP000019151">
    <property type="component" value="Chromosome"/>
</dbReference>
<organism evidence="10 11">
    <name type="scientific">Gemmatirosa kalamazoonensis</name>
    <dbReference type="NCBI Taxonomy" id="861299"/>
    <lineage>
        <taxon>Bacteria</taxon>
        <taxon>Pseudomonadati</taxon>
        <taxon>Gemmatimonadota</taxon>
        <taxon>Gemmatimonadia</taxon>
        <taxon>Gemmatimonadales</taxon>
        <taxon>Gemmatimonadaceae</taxon>
        <taxon>Gemmatirosa</taxon>
    </lineage>
</organism>
<dbReference type="InterPro" id="IPR003838">
    <property type="entry name" value="ABC3_permease_C"/>
</dbReference>
<dbReference type="GO" id="GO:0098797">
    <property type="term" value="C:plasma membrane protein complex"/>
    <property type="evidence" value="ECO:0007669"/>
    <property type="project" value="TreeGrafter"/>
</dbReference>
<evidence type="ECO:0000256" key="2">
    <source>
        <dbReference type="ARBA" id="ARBA00005236"/>
    </source>
</evidence>
<feature type="domain" description="MacB-like periplasmic core" evidence="9">
    <location>
        <begin position="48"/>
        <end position="274"/>
    </location>
</feature>
<evidence type="ECO:0000256" key="4">
    <source>
        <dbReference type="ARBA" id="ARBA00022692"/>
    </source>
</evidence>
<dbReference type="PANTHER" id="PTHR30489:SF0">
    <property type="entry name" value="LIPOPROTEIN-RELEASING SYSTEM TRANSMEMBRANE PROTEIN LOLE"/>
    <property type="match status" value="1"/>
</dbReference>
<keyword evidence="4 7" id="KW-0812">Transmembrane</keyword>
<proteinExistence type="inferred from homology"/>
<keyword evidence="11" id="KW-1185">Reference proteome</keyword>
<dbReference type="Pfam" id="PF12704">
    <property type="entry name" value="MacB_PCD"/>
    <property type="match status" value="1"/>
</dbReference>
<protein>
    <submittedName>
        <fullName evidence="10">MacB-like periplasmic core domain protein</fullName>
    </submittedName>
</protein>
<evidence type="ECO:0000313" key="10">
    <source>
        <dbReference type="EMBL" id="AHG90750.1"/>
    </source>
</evidence>
<evidence type="ECO:0000313" key="11">
    <source>
        <dbReference type="Proteomes" id="UP000019151"/>
    </source>
</evidence>
<gene>
    <name evidence="10" type="ORF">J421_3213</name>
</gene>
<keyword evidence="6 7" id="KW-0472">Membrane</keyword>
<evidence type="ECO:0000256" key="1">
    <source>
        <dbReference type="ARBA" id="ARBA00004651"/>
    </source>
</evidence>
<evidence type="ECO:0000256" key="3">
    <source>
        <dbReference type="ARBA" id="ARBA00022475"/>
    </source>
</evidence>
<accession>W0RKA9</accession>
<dbReference type="AlphaFoldDB" id="W0RKA9"/>
<evidence type="ECO:0000259" key="8">
    <source>
        <dbReference type="Pfam" id="PF02687"/>
    </source>
</evidence>
<dbReference type="eggNOG" id="COG4591">
    <property type="taxonomic scope" value="Bacteria"/>
</dbReference>
<reference evidence="10 11" key="1">
    <citation type="journal article" date="2014" name="Genome Announc.">
        <title>Genome Sequence and Methylome of Soil Bacterium Gemmatirosa kalamazoonensis KBS708T, a Member of the Rarely Cultivated Gemmatimonadetes Phylum.</title>
        <authorList>
            <person name="Debruyn J.M."/>
            <person name="Radosevich M."/>
            <person name="Wommack K.E."/>
            <person name="Polson S.W."/>
            <person name="Hauser L.J."/>
            <person name="Fawaz M.N."/>
            <person name="Korlach J."/>
            <person name="Tsai Y.C."/>
        </authorList>
    </citation>
    <scope>NUCLEOTIDE SEQUENCE [LARGE SCALE GENOMIC DNA]</scope>
    <source>
        <strain evidence="10 11">KBS708</strain>
    </source>
</reference>
<dbReference type="InterPro" id="IPR025857">
    <property type="entry name" value="MacB_PCD"/>
</dbReference>
<comment type="similarity">
    <text evidence="2">Belongs to the ABC-4 integral membrane protein family. LolC/E subfamily.</text>
</comment>
<dbReference type="EMBL" id="CP007128">
    <property type="protein sequence ID" value="AHG90750.1"/>
    <property type="molecule type" value="Genomic_DNA"/>
</dbReference>
<dbReference type="KEGG" id="gba:J421_3213"/>
<evidence type="ECO:0000256" key="6">
    <source>
        <dbReference type="ARBA" id="ARBA00023136"/>
    </source>
</evidence>
<feature type="domain" description="ABC3 transporter permease C-terminal" evidence="8">
    <location>
        <begin position="307"/>
        <end position="432"/>
    </location>
</feature>
<dbReference type="Pfam" id="PF02687">
    <property type="entry name" value="FtsX"/>
    <property type="match status" value="1"/>
</dbReference>
<comment type="subcellular location">
    <subcellularLocation>
        <location evidence="1">Cell membrane</location>
        <topology evidence="1">Multi-pass membrane protein</topology>
    </subcellularLocation>
</comment>
<dbReference type="GO" id="GO:0044874">
    <property type="term" value="P:lipoprotein localization to outer membrane"/>
    <property type="evidence" value="ECO:0007669"/>
    <property type="project" value="TreeGrafter"/>
</dbReference>
<evidence type="ECO:0000259" key="9">
    <source>
        <dbReference type="Pfam" id="PF12704"/>
    </source>
</evidence>
<keyword evidence="3" id="KW-1003">Cell membrane</keyword>
<keyword evidence="5 7" id="KW-1133">Transmembrane helix</keyword>
<dbReference type="HOGENOM" id="CLU_000604_8_1_0"/>
<dbReference type="RefSeq" id="WP_025412216.1">
    <property type="nucleotide sequence ID" value="NZ_CP007128.1"/>
</dbReference>
<feature type="transmembrane region" description="Helical" evidence="7">
    <location>
        <begin position="398"/>
        <end position="422"/>
    </location>
</feature>
<dbReference type="STRING" id="861299.J421_3213"/>
<dbReference type="OrthoDB" id="9808461at2"/>
<feature type="transmembrane region" description="Helical" evidence="7">
    <location>
        <begin position="351"/>
        <end position="378"/>
    </location>
</feature>
<name>W0RKA9_9BACT</name>
<dbReference type="InterPro" id="IPR051447">
    <property type="entry name" value="Lipoprotein-release_system"/>
</dbReference>
<sequence length="439" mass="47549">MTTTTAPVPVKTPRPPRPSRVRLTRLELAIAWRYLRSRRGSRLLSLISIIAIGGVVVGVSALILIMGVMNGLQRDLRDKILVGSPDIRVMTYGDNLMMDNWRPTLDRVRRFSGITAAAPVVLTQGLVRKEGALFTTGAQVVGIDPAGPGVPDVTEIRRHAILGDFRFSSSDKQHRGVVLGKKLSEQLNAWPGERIVVVTSAGGALNPVTGMPTPVFEQFEVTGIFETGMYEYDNTYMYVALDKAQRLAGLGQSVTAIEARTTDRWQATHTATALQDSLGFPYLVRDWQEQNASLFSALKLEKLGMSFILLLIVIVAAFNIVSTLTMVVTDKTREIGILKAMGLPARSVRRIFFLQGLVIGVAGTGAGVLLGLGASVALGTYKFIKLDPAVYFIDHLPVATQASDVLLTVAASVLIAAVATLYPATQAARLYPIEAIRHE</sequence>
<evidence type="ECO:0000256" key="5">
    <source>
        <dbReference type="ARBA" id="ARBA00022989"/>
    </source>
</evidence>
<dbReference type="PANTHER" id="PTHR30489">
    <property type="entry name" value="LIPOPROTEIN-RELEASING SYSTEM TRANSMEMBRANE PROTEIN LOLE"/>
    <property type="match status" value="1"/>
</dbReference>
<feature type="transmembrane region" description="Helical" evidence="7">
    <location>
        <begin position="303"/>
        <end position="330"/>
    </location>
</feature>
<feature type="transmembrane region" description="Helical" evidence="7">
    <location>
        <begin position="43"/>
        <end position="69"/>
    </location>
</feature>
<dbReference type="InParanoid" id="W0RKA9"/>
<evidence type="ECO:0000256" key="7">
    <source>
        <dbReference type="SAM" id="Phobius"/>
    </source>
</evidence>